<dbReference type="EC" id="2.7.4.9" evidence="8"/>
<dbReference type="GO" id="GO:0005829">
    <property type="term" value="C:cytosol"/>
    <property type="evidence" value="ECO:0007669"/>
    <property type="project" value="TreeGrafter"/>
</dbReference>
<name>A0A517SUE4_9BACT</name>
<keyword evidence="4 8" id="KW-0547">Nucleotide-binding</keyword>
<evidence type="ECO:0000256" key="8">
    <source>
        <dbReference type="HAMAP-Rule" id="MF_00165"/>
    </source>
</evidence>
<evidence type="ECO:0000256" key="5">
    <source>
        <dbReference type="ARBA" id="ARBA00022777"/>
    </source>
</evidence>
<dbReference type="NCBIfam" id="TIGR00041">
    <property type="entry name" value="DTMP_kinase"/>
    <property type="match status" value="1"/>
</dbReference>
<organism evidence="10 11">
    <name type="scientific">Stieleria bergensis</name>
    <dbReference type="NCBI Taxonomy" id="2528025"/>
    <lineage>
        <taxon>Bacteria</taxon>
        <taxon>Pseudomonadati</taxon>
        <taxon>Planctomycetota</taxon>
        <taxon>Planctomycetia</taxon>
        <taxon>Pirellulales</taxon>
        <taxon>Pirellulaceae</taxon>
        <taxon>Stieleria</taxon>
    </lineage>
</organism>
<proteinExistence type="inferred from homology"/>
<dbReference type="GO" id="GO:0006233">
    <property type="term" value="P:dTDP biosynthetic process"/>
    <property type="evidence" value="ECO:0007669"/>
    <property type="project" value="InterPro"/>
</dbReference>
<dbReference type="CDD" id="cd01672">
    <property type="entry name" value="TMPK"/>
    <property type="match status" value="1"/>
</dbReference>
<dbReference type="SUPFAM" id="SSF52540">
    <property type="entry name" value="P-loop containing nucleoside triphosphate hydrolases"/>
    <property type="match status" value="1"/>
</dbReference>
<comment type="function">
    <text evidence="8">Phosphorylation of dTMP to form dTDP in both de novo and salvage pathways of dTTP synthesis.</text>
</comment>
<evidence type="ECO:0000256" key="7">
    <source>
        <dbReference type="ARBA" id="ARBA00048743"/>
    </source>
</evidence>
<dbReference type="GO" id="GO:0006227">
    <property type="term" value="P:dUDP biosynthetic process"/>
    <property type="evidence" value="ECO:0007669"/>
    <property type="project" value="TreeGrafter"/>
</dbReference>
<dbReference type="InterPro" id="IPR018094">
    <property type="entry name" value="Thymidylate_kinase"/>
</dbReference>
<evidence type="ECO:0000313" key="10">
    <source>
        <dbReference type="EMBL" id="QDT59723.1"/>
    </source>
</evidence>
<dbReference type="PROSITE" id="PS01331">
    <property type="entry name" value="THYMIDYLATE_KINASE"/>
    <property type="match status" value="1"/>
</dbReference>
<dbReference type="Pfam" id="PF02223">
    <property type="entry name" value="Thymidylate_kin"/>
    <property type="match status" value="1"/>
</dbReference>
<feature type="domain" description="Thymidylate kinase-like" evidence="9">
    <location>
        <begin position="5"/>
        <end position="198"/>
    </location>
</feature>
<dbReference type="Gene3D" id="3.40.50.300">
    <property type="entry name" value="P-loop containing nucleotide triphosphate hydrolases"/>
    <property type="match status" value="1"/>
</dbReference>
<evidence type="ECO:0000259" key="9">
    <source>
        <dbReference type="Pfam" id="PF02223"/>
    </source>
</evidence>
<evidence type="ECO:0000256" key="1">
    <source>
        <dbReference type="ARBA" id="ARBA00009776"/>
    </source>
</evidence>
<keyword evidence="6 8" id="KW-0067">ATP-binding</keyword>
<dbReference type="InterPro" id="IPR027417">
    <property type="entry name" value="P-loop_NTPase"/>
</dbReference>
<dbReference type="PANTHER" id="PTHR10344">
    <property type="entry name" value="THYMIDYLATE KINASE"/>
    <property type="match status" value="1"/>
</dbReference>
<evidence type="ECO:0000256" key="4">
    <source>
        <dbReference type="ARBA" id="ARBA00022741"/>
    </source>
</evidence>
<evidence type="ECO:0000256" key="6">
    <source>
        <dbReference type="ARBA" id="ARBA00022840"/>
    </source>
</evidence>
<dbReference type="PANTHER" id="PTHR10344:SF4">
    <property type="entry name" value="UMP-CMP KINASE 2, MITOCHONDRIAL"/>
    <property type="match status" value="1"/>
</dbReference>
<sequence length="215" mass="23629">MIIAVDGIDGVGKSSQIATIQHWLEARGHHCLCTRDPGSTAIGLRLRELLLDSDLTMHRRTEALLFMSSRCEMVESIIRPALANQQTVITDRFLLSNVVYQSIPPRSSEQATTDNTVSPELLWQLGRLANNGLQPALTILLDMPAAKAMTRISGPGDRMESRGVEYMEKVRQAFLKQLPNSGGATAVINADQPIEQVTLDVQRQLATHFADDATP</sequence>
<evidence type="ECO:0000313" key="11">
    <source>
        <dbReference type="Proteomes" id="UP000315003"/>
    </source>
</evidence>
<dbReference type="Proteomes" id="UP000315003">
    <property type="component" value="Chromosome"/>
</dbReference>
<accession>A0A517SUE4</accession>
<dbReference type="InterPro" id="IPR018095">
    <property type="entry name" value="Thymidylate_kin_CS"/>
</dbReference>
<keyword evidence="5 8" id="KW-0418">Kinase</keyword>
<dbReference type="EMBL" id="CP036272">
    <property type="protein sequence ID" value="QDT59723.1"/>
    <property type="molecule type" value="Genomic_DNA"/>
</dbReference>
<dbReference type="InterPro" id="IPR039430">
    <property type="entry name" value="Thymidylate_kin-like_dom"/>
</dbReference>
<dbReference type="GO" id="GO:0005524">
    <property type="term" value="F:ATP binding"/>
    <property type="evidence" value="ECO:0007669"/>
    <property type="project" value="UniProtKB-UniRule"/>
</dbReference>
<evidence type="ECO:0000256" key="3">
    <source>
        <dbReference type="ARBA" id="ARBA00022727"/>
    </source>
</evidence>
<dbReference type="GO" id="GO:0004798">
    <property type="term" value="F:dTMP kinase activity"/>
    <property type="evidence" value="ECO:0007669"/>
    <property type="project" value="UniProtKB-UniRule"/>
</dbReference>
<reference evidence="10 11" key="1">
    <citation type="submission" date="2019-02" db="EMBL/GenBank/DDBJ databases">
        <title>Deep-cultivation of Planctomycetes and their phenomic and genomic characterization uncovers novel biology.</title>
        <authorList>
            <person name="Wiegand S."/>
            <person name="Jogler M."/>
            <person name="Boedeker C."/>
            <person name="Pinto D."/>
            <person name="Vollmers J."/>
            <person name="Rivas-Marin E."/>
            <person name="Kohn T."/>
            <person name="Peeters S.H."/>
            <person name="Heuer A."/>
            <person name="Rast P."/>
            <person name="Oberbeckmann S."/>
            <person name="Bunk B."/>
            <person name="Jeske O."/>
            <person name="Meyerdierks A."/>
            <person name="Storesund J.E."/>
            <person name="Kallscheuer N."/>
            <person name="Luecker S."/>
            <person name="Lage O.M."/>
            <person name="Pohl T."/>
            <person name="Merkel B.J."/>
            <person name="Hornburger P."/>
            <person name="Mueller R.-W."/>
            <person name="Bruemmer F."/>
            <person name="Labrenz M."/>
            <person name="Spormann A.M."/>
            <person name="Op den Camp H."/>
            <person name="Overmann J."/>
            <person name="Amann R."/>
            <person name="Jetten M.S.M."/>
            <person name="Mascher T."/>
            <person name="Medema M.H."/>
            <person name="Devos D.P."/>
            <person name="Kaster A.-K."/>
            <person name="Ovreas L."/>
            <person name="Rohde M."/>
            <person name="Galperin M.Y."/>
            <person name="Jogler C."/>
        </authorList>
    </citation>
    <scope>NUCLEOTIDE SEQUENCE [LARGE SCALE GENOMIC DNA]</scope>
    <source>
        <strain evidence="10 11">SV_7m_r</strain>
    </source>
</reference>
<protein>
    <recommendedName>
        <fullName evidence="8">Thymidylate kinase</fullName>
        <ecNumber evidence="8">2.7.4.9</ecNumber>
    </recommendedName>
    <alternativeName>
        <fullName evidence="8">dTMP kinase</fullName>
    </alternativeName>
</protein>
<keyword evidence="3 8" id="KW-0545">Nucleotide biosynthesis</keyword>
<dbReference type="HAMAP" id="MF_00165">
    <property type="entry name" value="Thymidylate_kinase"/>
    <property type="match status" value="1"/>
</dbReference>
<comment type="catalytic activity">
    <reaction evidence="7 8">
        <text>dTMP + ATP = dTDP + ADP</text>
        <dbReference type="Rhea" id="RHEA:13517"/>
        <dbReference type="ChEBI" id="CHEBI:30616"/>
        <dbReference type="ChEBI" id="CHEBI:58369"/>
        <dbReference type="ChEBI" id="CHEBI:63528"/>
        <dbReference type="ChEBI" id="CHEBI:456216"/>
        <dbReference type="EC" id="2.7.4.9"/>
    </reaction>
</comment>
<comment type="similarity">
    <text evidence="1 8">Belongs to the thymidylate kinase family.</text>
</comment>
<dbReference type="AlphaFoldDB" id="A0A517SUE4"/>
<keyword evidence="11" id="KW-1185">Reference proteome</keyword>
<keyword evidence="2 8" id="KW-0808">Transferase</keyword>
<feature type="binding site" evidence="8">
    <location>
        <begin position="7"/>
        <end position="14"/>
    </location>
    <ligand>
        <name>ATP</name>
        <dbReference type="ChEBI" id="CHEBI:30616"/>
    </ligand>
</feature>
<gene>
    <name evidence="8 10" type="primary">tmk</name>
    <name evidence="10" type="ORF">SV7mr_22320</name>
</gene>
<dbReference type="GO" id="GO:0006235">
    <property type="term" value="P:dTTP biosynthetic process"/>
    <property type="evidence" value="ECO:0007669"/>
    <property type="project" value="UniProtKB-UniRule"/>
</dbReference>
<evidence type="ECO:0000256" key="2">
    <source>
        <dbReference type="ARBA" id="ARBA00022679"/>
    </source>
</evidence>